<dbReference type="AlphaFoldDB" id="A0A1B0C2S2"/>
<dbReference type="Gene3D" id="3.60.10.10">
    <property type="entry name" value="Endonuclease/exonuclease/phosphatase"/>
    <property type="match status" value="1"/>
</dbReference>
<accession>A0A1B0C2S2</accession>
<evidence type="ECO:0000313" key="1">
    <source>
        <dbReference type="EnsemblMetazoa" id="GPPI047581-PA"/>
    </source>
</evidence>
<name>A0A1B0C2S2_9MUSC</name>
<reference evidence="1" key="2">
    <citation type="submission" date="2020-05" db="UniProtKB">
        <authorList>
            <consortium name="EnsemblMetazoa"/>
        </authorList>
    </citation>
    <scope>IDENTIFICATION</scope>
    <source>
        <strain evidence="1">IAEA</strain>
    </source>
</reference>
<reference evidence="2" key="1">
    <citation type="submission" date="2015-01" db="EMBL/GenBank/DDBJ databases">
        <authorList>
            <person name="Aksoy S."/>
            <person name="Warren W."/>
            <person name="Wilson R.K."/>
        </authorList>
    </citation>
    <scope>NUCLEOTIDE SEQUENCE [LARGE SCALE GENOMIC DNA]</scope>
    <source>
        <strain evidence="2">IAEA</strain>
    </source>
</reference>
<sequence length="100" mass="11202">MLRPNLGPRATNSFVTVLINVGHLNCQNISLSNWFTKLDELSNLLEDNIFDVFAVSETWLKNYLSDAAVGLTGCNVARTDRSVSRDRGVALYISSKLHFR</sequence>
<keyword evidence="2" id="KW-1185">Reference proteome</keyword>
<organism evidence="1 2">
    <name type="scientific">Glossina palpalis gambiensis</name>
    <dbReference type="NCBI Taxonomy" id="67801"/>
    <lineage>
        <taxon>Eukaryota</taxon>
        <taxon>Metazoa</taxon>
        <taxon>Ecdysozoa</taxon>
        <taxon>Arthropoda</taxon>
        <taxon>Hexapoda</taxon>
        <taxon>Insecta</taxon>
        <taxon>Pterygota</taxon>
        <taxon>Neoptera</taxon>
        <taxon>Endopterygota</taxon>
        <taxon>Diptera</taxon>
        <taxon>Brachycera</taxon>
        <taxon>Muscomorpha</taxon>
        <taxon>Hippoboscoidea</taxon>
        <taxon>Glossinidae</taxon>
        <taxon>Glossina</taxon>
    </lineage>
</organism>
<dbReference type="VEuPathDB" id="VectorBase:GPPI047581"/>
<dbReference type="SUPFAM" id="SSF56219">
    <property type="entry name" value="DNase I-like"/>
    <property type="match status" value="1"/>
</dbReference>
<proteinExistence type="predicted"/>
<evidence type="ECO:0000313" key="2">
    <source>
        <dbReference type="Proteomes" id="UP000092460"/>
    </source>
</evidence>
<dbReference type="EnsemblMetazoa" id="GPPI047581-RA">
    <property type="protein sequence ID" value="GPPI047581-PA"/>
    <property type="gene ID" value="GPPI047581"/>
</dbReference>
<protein>
    <recommendedName>
        <fullName evidence="3">Endonuclease/exonuclease/phosphatase domain-containing protein</fullName>
    </recommendedName>
</protein>
<dbReference type="Proteomes" id="UP000092460">
    <property type="component" value="Unassembled WGS sequence"/>
</dbReference>
<evidence type="ECO:0008006" key="3">
    <source>
        <dbReference type="Google" id="ProtNLM"/>
    </source>
</evidence>
<dbReference type="EMBL" id="JXJN01024659">
    <property type="status" value="NOT_ANNOTATED_CDS"/>
    <property type="molecule type" value="Genomic_DNA"/>
</dbReference>
<dbReference type="InterPro" id="IPR036691">
    <property type="entry name" value="Endo/exonu/phosph_ase_sf"/>
</dbReference>